<dbReference type="Gene3D" id="3.40.50.300">
    <property type="entry name" value="P-loop containing nucleotide triphosphate hydrolases"/>
    <property type="match status" value="1"/>
</dbReference>
<reference evidence="2 3" key="1">
    <citation type="submission" date="2024-06" db="EMBL/GenBank/DDBJ databases">
        <authorList>
            <person name="Steensen K."/>
            <person name="Seneca J."/>
            <person name="Bartlau N."/>
            <person name="Yu A.X."/>
            <person name="Polz M.F."/>
        </authorList>
    </citation>
    <scope>NUCLEOTIDE SEQUENCE [LARGE SCALE GENOMIC DNA]</scope>
    <source>
        <strain evidence="2 3">1F145</strain>
    </source>
</reference>
<dbReference type="InterPro" id="IPR007111">
    <property type="entry name" value="NACHT_NTPase"/>
</dbReference>
<sequence length="731" mass="84680">MKQTLVAAAKKIDDSGIPVNNLLVLSETSKRDKLIDYLREVNPKKFSNTLSKEITYREYIWQYCIDEEFKVGDKPIEIDFYTEQEMTDENGDEYPAIEKLVETLKSKSDYISHLLIGSGGMGKSSLCLSLINKLTESDNIPFLISSEEIRKYCEDNNYNPHRINDIFDLYEIQAKCNFHLNVLDRKKFDLALLSGSLTIIIDGLDELPSIFGEKFDTRLFLESVSSIHSELGNSRILITSRDHNLLNDEEMDMLNINKFELLGFQEKDCIRYVRKRFRDIYTTEELNEICRDIVSKIKDTSFYEDGRIVPFFIDVVCNIYEEYEAFEGADIASSEDIPYKCLNNVTDGIIYSIFERETIRHSIPIPSIDVFDIFCHFSAMYGKRWDIEQVEQYISMMYGEHQKYKSIVNSIFINPLLVKLNNSVMLKYDFTLSYFNTIYVIENTVKKNIQSEFLELLAKTSYESTVFYDLKEYLRLNSINANDIAKTIIASINKGKGDNDCRFTTAKNNSAIEFLFYLSVMCVKNPDKASTTENYKYIYGGDIPNTIDNGYVKGDIPPIDFSSLTVINSKFSDYPNFMNSSFSDSSFIYTIFERCFNEGIKKSELLSAEIDTDSCELGDLKEALLMLKQKDKLDSERVIEECRKFLGSFTRGQSYRDNNEVHIRFSKVVKGLYRTEFKKILKKGFVILNADKEVDKFYALSPTFKRSARRFVLNGTKDQKVKEFISFVLEE</sequence>
<dbReference type="EMBL" id="JBGOOW010000003">
    <property type="protein sequence ID" value="MEZ8180034.1"/>
    <property type="molecule type" value="Genomic_DNA"/>
</dbReference>
<evidence type="ECO:0000313" key="3">
    <source>
        <dbReference type="Proteomes" id="UP001569200"/>
    </source>
</evidence>
<dbReference type="SUPFAM" id="SSF52540">
    <property type="entry name" value="P-loop containing nucleoside triphosphate hydrolases"/>
    <property type="match status" value="1"/>
</dbReference>
<gene>
    <name evidence="2" type="ORF">ACED33_05060</name>
</gene>
<evidence type="ECO:0000259" key="1">
    <source>
        <dbReference type="Pfam" id="PF05729"/>
    </source>
</evidence>
<accession>A0ABV4LNL2</accession>
<dbReference type="RefSeq" id="WP_233896316.1">
    <property type="nucleotide sequence ID" value="NZ_JBGONW010000001.1"/>
</dbReference>
<dbReference type="Proteomes" id="UP001569200">
    <property type="component" value="Unassembled WGS sequence"/>
</dbReference>
<keyword evidence="3" id="KW-1185">Reference proteome</keyword>
<protein>
    <submittedName>
        <fullName evidence="2">NACHT domain-containing NTPase</fullName>
    </submittedName>
</protein>
<comment type="caution">
    <text evidence="2">The sequence shown here is derived from an EMBL/GenBank/DDBJ whole genome shotgun (WGS) entry which is preliminary data.</text>
</comment>
<feature type="domain" description="NACHT" evidence="1">
    <location>
        <begin position="114"/>
        <end position="279"/>
    </location>
</feature>
<dbReference type="InterPro" id="IPR027417">
    <property type="entry name" value="P-loop_NTPase"/>
</dbReference>
<proteinExistence type="predicted"/>
<organism evidence="2 3">
    <name type="scientific">Vibrio splendidus</name>
    <dbReference type="NCBI Taxonomy" id="29497"/>
    <lineage>
        <taxon>Bacteria</taxon>
        <taxon>Pseudomonadati</taxon>
        <taxon>Pseudomonadota</taxon>
        <taxon>Gammaproteobacteria</taxon>
        <taxon>Vibrionales</taxon>
        <taxon>Vibrionaceae</taxon>
        <taxon>Vibrio</taxon>
    </lineage>
</organism>
<dbReference type="Pfam" id="PF05729">
    <property type="entry name" value="NACHT"/>
    <property type="match status" value="1"/>
</dbReference>
<name>A0ABV4LNL2_VIBSP</name>
<evidence type="ECO:0000313" key="2">
    <source>
        <dbReference type="EMBL" id="MEZ8180034.1"/>
    </source>
</evidence>